<keyword evidence="4" id="KW-0804">Transcription</keyword>
<protein>
    <recommendedName>
        <fullName evidence="9">Transcription factor domain-containing protein</fullName>
    </recommendedName>
</protein>
<evidence type="ECO:0008006" key="9">
    <source>
        <dbReference type="Google" id="ProtNLM"/>
    </source>
</evidence>
<proteinExistence type="predicted"/>
<dbReference type="EMBL" id="JAPEVA010000011">
    <property type="protein sequence ID" value="KAJ4409589.1"/>
    <property type="molecule type" value="Genomic_DNA"/>
</dbReference>
<gene>
    <name evidence="7" type="ORF">N0V91_002510</name>
</gene>
<dbReference type="OrthoDB" id="1924787at2759"/>
<comment type="caution">
    <text evidence="7">The sequence shown here is derived from an EMBL/GenBank/DDBJ whole genome shotgun (WGS) entry which is preliminary data.</text>
</comment>
<evidence type="ECO:0000256" key="5">
    <source>
        <dbReference type="ARBA" id="ARBA00023242"/>
    </source>
</evidence>
<dbReference type="CDD" id="cd12148">
    <property type="entry name" value="fungal_TF_MHR"/>
    <property type="match status" value="1"/>
</dbReference>
<evidence type="ECO:0000313" key="8">
    <source>
        <dbReference type="Proteomes" id="UP001140510"/>
    </source>
</evidence>
<dbReference type="PANTHER" id="PTHR47338:SF16">
    <property type="entry name" value="TRANSCRIPTION FACTOR, PUTATIVE (AFU_ORTHOLOGUE AFUA_2G09360)-RELATED"/>
    <property type="match status" value="1"/>
</dbReference>
<evidence type="ECO:0000256" key="2">
    <source>
        <dbReference type="ARBA" id="ARBA00022723"/>
    </source>
</evidence>
<dbReference type="GO" id="GO:0000981">
    <property type="term" value="F:DNA-binding transcription factor activity, RNA polymerase II-specific"/>
    <property type="evidence" value="ECO:0007669"/>
    <property type="project" value="InterPro"/>
</dbReference>
<accession>A0A9W8ZIH2</accession>
<dbReference type="Proteomes" id="UP001140510">
    <property type="component" value="Unassembled WGS sequence"/>
</dbReference>
<evidence type="ECO:0000313" key="7">
    <source>
        <dbReference type="EMBL" id="KAJ4409589.1"/>
    </source>
</evidence>
<evidence type="ECO:0000256" key="6">
    <source>
        <dbReference type="SAM" id="MobiDB-lite"/>
    </source>
</evidence>
<comment type="subcellular location">
    <subcellularLocation>
        <location evidence="1">Nucleus</location>
    </subcellularLocation>
</comment>
<dbReference type="PANTHER" id="PTHR47338">
    <property type="entry name" value="ZN(II)2CYS6 TRANSCRIPTION FACTOR (EUROFUNG)-RELATED"/>
    <property type="match status" value="1"/>
</dbReference>
<name>A0A9W8ZIH2_9PLEO</name>
<keyword evidence="8" id="KW-1185">Reference proteome</keyword>
<evidence type="ECO:0000256" key="4">
    <source>
        <dbReference type="ARBA" id="ARBA00023163"/>
    </source>
</evidence>
<organism evidence="7 8">
    <name type="scientific">Didymella pomorum</name>
    <dbReference type="NCBI Taxonomy" id="749634"/>
    <lineage>
        <taxon>Eukaryota</taxon>
        <taxon>Fungi</taxon>
        <taxon>Dikarya</taxon>
        <taxon>Ascomycota</taxon>
        <taxon>Pezizomycotina</taxon>
        <taxon>Dothideomycetes</taxon>
        <taxon>Pleosporomycetidae</taxon>
        <taxon>Pleosporales</taxon>
        <taxon>Pleosporineae</taxon>
        <taxon>Didymellaceae</taxon>
        <taxon>Didymella</taxon>
    </lineage>
</organism>
<evidence type="ECO:0000256" key="3">
    <source>
        <dbReference type="ARBA" id="ARBA00023015"/>
    </source>
</evidence>
<dbReference type="GO" id="GO:0005634">
    <property type="term" value="C:nucleus"/>
    <property type="evidence" value="ECO:0007669"/>
    <property type="project" value="UniProtKB-SubCell"/>
</dbReference>
<dbReference type="AlphaFoldDB" id="A0A9W8ZIH2"/>
<reference evidence="7" key="1">
    <citation type="submission" date="2022-10" db="EMBL/GenBank/DDBJ databases">
        <title>Tapping the CABI collections for fungal endophytes: first genome assemblies for Collariella, Neodidymelliopsis, Ascochyta clinopodiicola, Didymella pomorum, Didymosphaeria variabile, Neocosmospora piperis and Neocucurbitaria cava.</title>
        <authorList>
            <person name="Hill R."/>
        </authorList>
    </citation>
    <scope>NUCLEOTIDE SEQUENCE</scope>
    <source>
        <strain evidence="7">IMI 355091</strain>
    </source>
</reference>
<feature type="region of interest" description="Disordered" evidence="6">
    <location>
        <begin position="321"/>
        <end position="344"/>
    </location>
</feature>
<keyword evidence="2" id="KW-0479">Metal-binding</keyword>
<evidence type="ECO:0000256" key="1">
    <source>
        <dbReference type="ARBA" id="ARBA00004123"/>
    </source>
</evidence>
<dbReference type="InterPro" id="IPR050815">
    <property type="entry name" value="TF_fung"/>
</dbReference>
<keyword evidence="3" id="KW-0805">Transcription regulation</keyword>
<keyword evidence="5" id="KW-0539">Nucleus</keyword>
<dbReference type="GO" id="GO:0046872">
    <property type="term" value="F:metal ion binding"/>
    <property type="evidence" value="ECO:0007669"/>
    <property type="project" value="UniProtKB-KW"/>
</dbReference>
<sequence>MVQVLRLPNMSCSDAIAFEIEVRLYWQVFMMDMWSASRGQFSRQLRFDERLPMVLEEKAFYRLRRRAASNGSYLPSPPVLEANRKGLWSTMLPLSEIHSRVMHLNYVLCDQNEDPWERPGRVEEMAEELLNWHRALPDDLLYLPANIARVKADGQFREFSVMHILYHFQFQLLYYHHLQRDVKIDPDSATAAERDTNAARCKAHAVAMSEMFWAANSQKGSECLWSPVNGHLLVVASSIHLHTLLFDTDEERTATTKKLLEQNFAMLLQWQEYWPSLENSMVRLRAFHKTCLLNAEPGESYDMDDWTAQFLNRYHMPVEDRQSTTTPSEELGDWDRNTLQSLNQ</sequence>